<dbReference type="InterPro" id="IPR036412">
    <property type="entry name" value="HAD-like_sf"/>
</dbReference>
<dbReference type="InterPro" id="IPR023214">
    <property type="entry name" value="HAD_sf"/>
</dbReference>
<gene>
    <name evidence="1" type="ORF">nbrc107696_08900</name>
</gene>
<dbReference type="SUPFAM" id="SSF56784">
    <property type="entry name" value="HAD-like"/>
    <property type="match status" value="1"/>
</dbReference>
<dbReference type="Pfam" id="PF08282">
    <property type="entry name" value="Hydrolase_3"/>
    <property type="match status" value="1"/>
</dbReference>
<reference evidence="2" key="1">
    <citation type="submission" date="2019-06" db="EMBL/GenBank/DDBJ databases">
        <title>Gordonia isolated from sludge of a wastewater treatment plant.</title>
        <authorList>
            <person name="Tamura T."/>
            <person name="Aoyama K."/>
            <person name="Kang Y."/>
            <person name="Saito S."/>
            <person name="Akiyama N."/>
            <person name="Yazawa K."/>
            <person name="Gonoi T."/>
            <person name="Mikami Y."/>
        </authorList>
    </citation>
    <scope>NUCLEOTIDE SEQUENCE [LARGE SCALE GENOMIC DNA]</scope>
    <source>
        <strain evidence="2">NBRC 107696</strain>
    </source>
</reference>
<dbReference type="Proteomes" id="UP000444960">
    <property type="component" value="Unassembled WGS sequence"/>
</dbReference>
<dbReference type="Gene3D" id="3.30.1240.10">
    <property type="match status" value="1"/>
</dbReference>
<comment type="caution">
    <text evidence="1">The sequence shown here is derived from an EMBL/GenBank/DDBJ whole genome shotgun (WGS) entry which is preliminary data.</text>
</comment>
<dbReference type="GO" id="GO:0016791">
    <property type="term" value="F:phosphatase activity"/>
    <property type="evidence" value="ECO:0007669"/>
    <property type="project" value="TreeGrafter"/>
</dbReference>
<dbReference type="OrthoDB" id="3180855at2"/>
<dbReference type="Gene3D" id="3.40.50.1000">
    <property type="entry name" value="HAD superfamily/HAD-like"/>
    <property type="match status" value="1"/>
</dbReference>
<evidence type="ECO:0000313" key="2">
    <source>
        <dbReference type="Proteomes" id="UP000444960"/>
    </source>
</evidence>
<keyword evidence="2" id="KW-1185">Reference proteome</keyword>
<dbReference type="PANTHER" id="PTHR10000">
    <property type="entry name" value="PHOSPHOSERINE PHOSPHATASE"/>
    <property type="match status" value="1"/>
</dbReference>
<evidence type="ECO:0000313" key="1">
    <source>
        <dbReference type="EMBL" id="GEE00444.1"/>
    </source>
</evidence>
<name>A0A7I9V5I2_9ACTN</name>
<accession>A0A7I9V5I2</accession>
<dbReference type="AlphaFoldDB" id="A0A7I9V5I2"/>
<sequence>MTFGPPSMIASDVDGTLIVGDDPISPRTVEVLLRARAAGVELVPSTGRPPRWVPPITDQLAGTAAATRFAVCANGAIVYDVLGDRILHAEELSTDVLETLRDICADAVPGVGLAAERAGTSAHDAATASFVATSGYKHAWLNPDHVEVSDGRLVEAPAVKLLARKPGMSSREMAASVRPLIGDLAEVTFSIDTGLIEMSVPGVHKASGLRWLLANTDVDGSSAIAFGDMPNDIEMLRWASHGVAMGNGDPAALAAADEVTAPAADDGVAAILERWF</sequence>
<dbReference type="GO" id="GO:0005829">
    <property type="term" value="C:cytosol"/>
    <property type="evidence" value="ECO:0007669"/>
    <property type="project" value="TreeGrafter"/>
</dbReference>
<dbReference type="RefSeq" id="WP_161894337.1">
    <property type="nucleotide sequence ID" value="NZ_BJOV01000002.1"/>
</dbReference>
<dbReference type="EMBL" id="BJOV01000002">
    <property type="protein sequence ID" value="GEE00444.1"/>
    <property type="molecule type" value="Genomic_DNA"/>
</dbReference>
<protein>
    <submittedName>
        <fullName evidence="1">Haloacid dehalogenase</fullName>
    </submittedName>
</protein>
<organism evidence="1 2">
    <name type="scientific">Gordonia spumicola</name>
    <dbReference type="NCBI Taxonomy" id="589161"/>
    <lineage>
        <taxon>Bacteria</taxon>
        <taxon>Bacillati</taxon>
        <taxon>Actinomycetota</taxon>
        <taxon>Actinomycetes</taxon>
        <taxon>Mycobacteriales</taxon>
        <taxon>Gordoniaceae</taxon>
        <taxon>Gordonia</taxon>
    </lineage>
</organism>
<dbReference type="GO" id="GO:0000287">
    <property type="term" value="F:magnesium ion binding"/>
    <property type="evidence" value="ECO:0007669"/>
    <property type="project" value="TreeGrafter"/>
</dbReference>
<proteinExistence type="predicted"/>
<dbReference type="PANTHER" id="PTHR10000:SF8">
    <property type="entry name" value="HAD SUPERFAMILY HYDROLASE-LIKE, TYPE 3"/>
    <property type="match status" value="1"/>
</dbReference>